<gene>
    <name evidence="1" type="ORF">L596_000161</name>
</gene>
<keyword evidence="2" id="KW-1185">Reference proteome</keyword>
<dbReference type="STRING" id="34508.A0A4U8UH19"/>
<dbReference type="EMBL" id="AZBU02000001">
    <property type="protein sequence ID" value="TMS32300.1"/>
    <property type="molecule type" value="Genomic_DNA"/>
</dbReference>
<proteinExistence type="predicted"/>
<reference evidence="1 2" key="1">
    <citation type="journal article" date="2015" name="Genome Biol.">
        <title>Comparative genomics of Steinernema reveals deeply conserved gene regulatory networks.</title>
        <authorList>
            <person name="Dillman A.R."/>
            <person name="Macchietto M."/>
            <person name="Porter C.F."/>
            <person name="Rogers A."/>
            <person name="Williams B."/>
            <person name="Antoshechkin I."/>
            <person name="Lee M.M."/>
            <person name="Goodwin Z."/>
            <person name="Lu X."/>
            <person name="Lewis E.E."/>
            <person name="Goodrich-Blair H."/>
            <person name="Stock S.P."/>
            <person name="Adams B.J."/>
            <person name="Sternberg P.W."/>
            <person name="Mortazavi A."/>
        </authorList>
    </citation>
    <scope>NUCLEOTIDE SEQUENCE [LARGE SCALE GENOMIC DNA]</scope>
    <source>
        <strain evidence="1 2">ALL</strain>
    </source>
</reference>
<evidence type="ECO:0000313" key="2">
    <source>
        <dbReference type="Proteomes" id="UP000298663"/>
    </source>
</evidence>
<name>A0A4U8UH19_STECR</name>
<reference evidence="1 2" key="2">
    <citation type="journal article" date="2019" name="G3 (Bethesda)">
        <title>Hybrid Assembly of the Genome of the Entomopathogenic Nematode Steinernema carpocapsae Identifies the X-Chromosome.</title>
        <authorList>
            <person name="Serra L."/>
            <person name="Macchietto M."/>
            <person name="Macias-Munoz A."/>
            <person name="McGill C.J."/>
            <person name="Rodriguez I.M."/>
            <person name="Rodriguez B."/>
            <person name="Murad R."/>
            <person name="Mortazavi A."/>
        </authorList>
    </citation>
    <scope>NUCLEOTIDE SEQUENCE [LARGE SCALE GENOMIC DNA]</scope>
    <source>
        <strain evidence="1 2">ALL</strain>
    </source>
</reference>
<accession>A0A4U8UH19</accession>
<comment type="caution">
    <text evidence="1">The sequence shown here is derived from an EMBL/GenBank/DDBJ whole genome shotgun (WGS) entry which is preliminary data.</text>
</comment>
<sequence>MSLVNLPDTHQNLSINGGRYEILLLCTQEATRRTLSSSVSDNHIEEFKRRFRRSGSLGVPFFPEGGHDNAKVPSRFCSILQTWPKDTVLLV</sequence>
<evidence type="ECO:0000313" key="1">
    <source>
        <dbReference type="EMBL" id="TMS32300.1"/>
    </source>
</evidence>
<organism evidence="1 2">
    <name type="scientific">Steinernema carpocapsae</name>
    <name type="common">Entomopathogenic nematode</name>
    <dbReference type="NCBI Taxonomy" id="34508"/>
    <lineage>
        <taxon>Eukaryota</taxon>
        <taxon>Metazoa</taxon>
        <taxon>Ecdysozoa</taxon>
        <taxon>Nematoda</taxon>
        <taxon>Chromadorea</taxon>
        <taxon>Rhabditida</taxon>
        <taxon>Tylenchina</taxon>
        <taxon>Panagrolaimomorpha</taxon>
        <taxon>Strongyloidoidea</taxon>
        <taxon>Steinernematidae</taxon>
        <taxon>Steinernema</taxon>
    </lineage>
</organism>
<dbReference type="Proteomes" id="UP000298663">
    <property type="component" value="Unassembled WGS sequence"/>
</dbReference>
<dbReference type="OrthoDB" id="983542at2759"/>
<protein>
    <submittedName>
        <fullName evidence="1">Uncharacterized protein</fullName>
    </submittedName>
</protein>
<dbReference type="AlphaFoldDB" id="A0A4U8UH19"/>